<accession>A0A6M3M2D9</accession>
<dbReference type="AlphaFoldDB" id="A0A6M3M2D9"/>
<dbReference type="EMBL" id="MT143717">
    <property type="protein sequence ID" value="QJB01598.1"/>
    <property type="molecule type" value="Genomic_DNA"/>
</dbReference>
<gene>
    <name evidence="2" type="ORF">MM171A02302_0012</name>
    <name evidence="1" type="ORF">MM171B02289_0012</name>
</gene>
<proteinExistence type="predicted"/>
<evidence type="ECO:0000313" key="2">
    <source>
        <dbReference type="EMBL" id="QJH92862.1"/>
    </source>
</evidence>
<dbReference type="EMBL" id="MT143926">
    <property type="protein sequence ID" value="QJH92862.1"/>
    <property type="molecule type" value="Genomic_DNA"/>
</dbReference>
<name>A0A6M3M2D9_9ZZZZ</name>
<reference evidence="1" key="1">
    <citation type="submission" date="2020-03" db="EMBL/GenBank/DDBJ databases">
        <title>The deep terrestrial virosphere.</title>
        <authorList>
            <person name="Holmfeldt K."/>
            <person name="Nilsson E."/>
            <person name="Simone D."/>
            <person name="Lopez-Fernandez M."/>
            <person name="Wu X."/>
            <person name="de Brujin I."/>
            <person name="Lundin D."/>
            <person name="Andersson A."/>
            <person name="Bertilsson S."/>
            <person name="Dopson M."/>
        </authorList>
    </citation>
    <scope>NUCLEOTIDE SEQUENCE</scope>
    <source>
        <strain evidence="2">MM171A02302</strain>
        <strain evidence="1">MM171B02289</strain>
    </source>
</reference>
<evidence type="ECO:0000313" key="1">
    <source>
        <dbReference type="EMBL" id="QJB01598.1"/>
    </source>
</evidence>
<sequence>MKAVDIKIETKSIQALLLTIVFKTYAHLLPDSLTKSNYGDLYDIAHPLPSLLNKRKRTIEKNLQDAIKAKINGG</sequence>
<protein>
    <submittedName>
        <fullName evidence="1">Uncharacterized protein</fullName>
    </submittedName>
</protein>
<organism evidence="1">
    <name type="scientific">viral metagenome</name>
    <dbReference type="NCBI Taxonomy" id="1070528"/>
    <lineage>
        <taxon>unclassified sequences</taxon>
        <taxon>metagenomes</taxon>
        <taxon>organismal metagenomes</taxon>
    </lineage>
</organism>